<dbReference type="AlphaFoldDB" id="A0AAV5UMU9"/>
<dbReference type="GO" id="GO:0005975">
    <property type="term" value="P:carbohydrate metabolic process"/>
    <property type="evidence" value="ECO:0007669"/>
    <property type="project" value="InterPro"/>
</dbReference>
<dbReference type="GO" id="GO:0008107">
    <property type="term" value="F:galactoside 2-alpha-L-fucosyltransferase activity"/>
    <property type="evidence" value="ECO:0007669"/>
    <property type="project" value="InterPro"/>
</dbReference>
<protein>
    <recommendedName>
        <fullName evidence="6">L-Fucosyltransferase</fullName>
    </recommendedName>
</protein>
<organism evidence="4 5">
    <name type="scientific">Pristionchus entomophagus</name>
    <dbReference type="NCBI Taxonomy" id="358040"/>
    <lineage>
        <taxon>Eukaryota</taxon>
        <taxon>Metazoa</taxon>
        <taxon>Ecdysozoa</taxon>
        <taxon>Nematoda</taxon>
        <taxon>Chromadorea</taxon>
        <taxon>Rhabditida</taxon>
        <taxon>Rhabditina</taxon>
        <taxon>Diplogasteromorpha</taxon>
        <taxon>Diplogasteroidea</taxon>
        <taxon>Neodiplogasteridae</taxon>
        <taxon>Pristionchus</taxon>
    </lineage>
</organism>
<sequence length="408" mass="46629">GTEMDLHSMTAMRLSSWCTLSLALSIFTYVFWRHSEYARNISVYGSDMLLSVQLETFQTGGIGNNVFELMSSIGIAKTTGRTLVLPSDLYKQFSIRHHEFINLLDGVYPQWEGTNMNGKYIDKRLSDCCRYDRGIIDDIRKSTASVTNVDLRYLQSYRYFMDLPREEIFSRLELSSHIKVVVDRDISNKNVFSHHDHILCVHSRRGDFLSTGAIQSPSNASYLLNATDFVYKTQNVNSTLVVLIGDDLKWQNEIAITLRSQRKNALVLPRLKGLSTPVADWQISRMYCDTVLLTASASTFGWWIGYLSKGQKVYYNPEPSTHPQYNKEFDSTEFFPTSWIPLYSSELLNNEESHNPESSIIFTTKKITNHKSSEQINNNDLNKNEIGQTLYSPSSVLPLNSSELPEKI</sequence>
<evidence type="ECO:0008006" key="6">
    <source>
        <dbReference type="Google" id="ProtNLM"/>
    </source>
</evidence>
<dbReference type="GO" id="GO:0016020">
    <property type="term" value="C:membrane"/>
    <property type="evidence" value="ECO:0007669"/>
    <property type="project" value="InterPro"/>
</dbReference>
<proteinExistence type="predicted"/>
<reference evidence="4" key="1">
    <citation type="submission" date="2023-10" db="EMBL/GenBank/DDBJ databases">
        <title>Genome assembly of Pristionchus species.</title>
        <authorList>
            <person name="Yoshida K."/>
            <person name="Sommer R.J."/>
        </authorList>
    </citation>
    <scope>NUCLEOTIDE SEQUENCE</scope>
    <source>
        <strain evidence="4">RS0144</strain>
    </source>
</reference>
<keyword evidence="3" id="KW-1133">Transmembrane helix</keyword>
<dbReference type="PANTHER" id="PTHR22898">
    <property type="entry name" value="UNCHARACTERIZED GLYCOSOL TRANSFERASE-RELATED"/>
    <property type="match status" value="1"/>
</dbReference>
<feature type="non-terminal residue" evidence="4">
    <location>
        <position position="1"/>
    </location>
</feature>
<evidence type="ECO:0000313" key="4">
    <source>
        <dbReference type="EMBL" id="GMT07663.1"/>
    </source>
</evidence>
<evidence type="ECO:0000313" key="5">
    <source>
        <dbReference type="Proteomes" id="UP001432027"/>
    </source>
</evidence>
<gene>
    <name evidence="4" type="ORF">PENTCL1PPCAC_29837</name>
</gene>
<dbReference type="InterPro" id="IPR052501">
    <property type="entry name" value="Alpha-1-2_FucT"/>
</dbReference>
<dbReference type="InterPro" id="IPR002516">
    <property type="entry name" value="Glyco_trans_11"/>
</dbReference>
<keyword evidence="2" id="KW-0808">Transferase</keyword>
<evidence type="ECO:0000256" key="2">
    <source>
        <dbReference type="ARBA" id="ARBA00022679"/>
    </source>
</evidence>
<dbReference type="Proteomes" id="UP001432027">
    <property type="component" value="Unassembled WGS sequence"/>
</dbReference>
<evidence type="ECO:0000256" key="3">
    <source>
        <dbReference type="SAM" id="Phobius"/>
    </source>
</evidence>
<evidence type="ECO:0000256" key="1">
    <source>
        <dbReference type="ARBA" id="ARBA00022676"/>
    </source>
</evidence>
<keyword evidence="3" id="KW-0812">Transmembrane</keyword>
<dbReference type="Pfam" id="PF01531">
    <property type="entry name" value="Glyco_transf_11"/>
    <property type="match status" value="1"/>
</dbReference>
<keyword evidence="5" id="KW-1185">Reference proteome</keyword>
<name>A0AAV5UMU9_9BILA</name>
<dbReference type="EMBL" id="BTSX01000006">
    <property type="protein sequence ID" value="GMT07663.1"/>
    <property type="molecule type" value="Genomic_DNA"/>
</dbReference>
<dbReference type="PANTHER" id="PTHR22898:SF3">
    <property type="entry name" value="ALPHA-1,2-FUCOSYLTRANSFERASE-RELATED"/>
    <property type="match status" value="1"/>
</dbReference>
<feature type="transmembrane region" description="Helical" evidence="3">
    <location>
        <begin position="14"/>
        <end position="32"/>
    </location>
</feature>
<keyword evidence="1" id="KW-0328">Glycosyltransferase</keyword>
<keyword evidence="3" id="KW-0472">Membrane</keyword>
<comment type="caution">
    <text evidence="4">The sequence shown here is derived from an EMBL/GenBank/DDBJ whole genome shotgun (WGS) entry which is preliminary data.</text>
</comment>
<accession>A0AAV5UMU9</accession>